<keyword evidence="4" id="KW-1185">Reference proteome</keyword>
<dbReference type="InterPro" id="IPR001128">
    <property type="entry name" value="Cyt_P450"/>
</dbReference>
<evidence type="ECO:0000313" key="3">
    <source>
        <dbReference type="EMBL" id="QPP09235.1"/>
    </source>
</evidence>
<dbReference type="Proteomes" id="UP000595046">
    <property type="component" value="Chromosome"/>
</dbReference>
<evidence type="ECO:0000313" key="4">
    <source>
        <dbReference type="Proteomes" id="UP000595046"/>
    </source>
</evidence>
<accession>A0A7T1WVQ9</accession>
<name>A0A7T1WVQ9_9ACTN</name>
<dbReference type="PANTHER" id="PTHR46696">
    <property type="entry name" value="P450, PUTATIVE (EUROFUNG)-RELATED"/>
    <property type="match status" value="1"/>
</dbReference>
<dbReference type="AlphaFoldDB" id="A0A7T1WVQ9"/>
<dbReference type="SUPFAM" id="SSF48264">
    <property type="entry name" value="Cytochrome P450"/>
    <property type="match status" value="1"/>
</dbReference>
<feature type="region of interest" description="Disordered" evidence="2">
    <location>
        <begin position="1"/>
        <end position="35"/>
    </location>
</feature>
<gene>
    <name evidence="3" type="ORF">G4Z16_25620</name>
</gene>
<dbReference type="EMBL" id="CP048882">
    <property type="protein sequence ID" value="QPP09235.1"/>
    <property type="molecule type" value="Genomic_DNA"/>
</dbReference>
<dbReference type="PRINTS" id="PR00359">
    <property type="entry name" value="BP450"/>
</dbReference>
<dbReference type="InterPro" id="IPR036396">
    <property type="entry name" value="Cyt_P450_sf"/>
</dbReference>
<protein>
    <submittedName>
        <fullName evidence="3">Cytochrome P450</fullName>
    </submittedName>
</protein>
<evidence type="ECO:0000256" key="1">
    <source>
        <dbReference type="ARBA" id="ARBA00010617"/>
    </source>
</evidence>
<reference evidence="4" key="1">
    <citation type="submission" date="2020-02" db="EMBL/GenBank/DDBJ databases">
        <title>Streptomyces sp. ASO4wet.</title>
        <authorList>
            <person name="Risdian C."/>
            <person name="Landwehr W."/>
            <person name="Schupp P."/>
            <person name="Wink J."/>
        </authorList>
    </citation>
    <scope>NUCLEOTIDE SEQUENCE [LARGE SCALE GENOMIC DNA]</scope>
    <source>
        <strain evidence="4">ASO4wet</strain>
    </source>
</reference>
<sequence length="473" mass="51034">MPPHTASASSAGPEAAAAPQAPSSAAAAAGAAASEAAEAFEAAGLPPDTNPADPRFWQLPHDQRHQVFAVLRQREAPTYFAQPQHTLRKRQQPGFYALVRHEHVQEASRNAAVFGSAPGVTTPHPAPWVKALFGESMVNVDGSDHAKLRKIISRAFSPRLLAGAEKDIEQVVATVVGNAVRQPSREFVTAVASLVPCEVVCNMMGIPQRHRPRILAQLNDASENIGVRRGAGAKFRIPGKGLRALARMHIMIAMLARERRRHPTDDLISALVTADVDGQCLGNRQLGAFFTLLMVAGVETTRNAISHGLALLSADPEQRELWESDFEKYADTAVDEIVRCSTPIIQFRRTLRTDHVMGGRTLRKGETVAMYYASANRDEAVFTDPGTFDITRDPNPHLGYGGGGPHYCLGAHLARQELKALFRQLLTDSVAMRAVGLPDLVPSSFDNRIRSLQFDIAPQDGSGGPAKGPVTSA</sequence>
<comment type="similarity">
    <text evidence="1">Belongs to the cytochrome P450 family.</text>
</comment>
<dbReference type="GO" id="GO:0020037">
    <property type="term" value="F:heme binding"/>
    <property type="evidence" value="ECO:0007669"/>
    <property type="project" value="InterPro"/>
</dbReference>
<dbReference type="GO" id="GO:0008395">
    <property type="term" value="F:steroid hydroxylase activity"/>
    <property type="evidence" value="ECO:0007669"/>
    <property type="project" value="TreeGrafter"/>
</dbReference>
<dbReference type="Pfam" id="PF00067">
    <property type="entry name" value="p450"/>
    <property type="match status" value="1"/>
</dbReference>
<dbReference type="PANTHER" id="PTHR46696:SF4">
    <property type="entry name" value="BIOTIN BIOSYNTHESIS CYTOCHROME P450"/>
    <property type="match status" value="1"/>
</dbReference>
<dbReference type="KEGG" id="sbat:G4Z16_25620"/>
<dbReference type="GO" id="GO:0005506">
    <property type="term" value="F:iron ion binding"/>
    <property type="evidence" value="ECO:0007669"/>
    <property type="project" value="InterPro"/>
</dbReference>
<dbReference type="GO" id="GO:0036199">
    <property type="term" value="F:cholest-4-en-3-one 26-monooxygenase activity"/>
    <property type="evidence" value="ECO:0007669"/>
    <property type="project" value="TreeGrafter"/>
</dbReference>
<dbReference type="InterPro" id="IPR002397">
    <property type="entry name" value="Cyt_P450_B"/>
</dbReference>
<evidence type="ECO:0000256" key="2">
    <source>
        <dbReference type="SAM" id="MobiDB-lite"/>
    </source>
</evidence>
<dbReference type="Gene3D" id="1.10.630.10">
    <property type="entry name" value="Cytochrome P450"/>
    <property type="match status" value="1"/>
</dbReference>
<organism evidence="3 4">
    <name type="scientific">Streptomyces bathyalis</name>
    <dbReference type="NCBI Taxonomy" id="2710756"/>
    <lineage>
        <taxon>Bacteria</taxon>
        <taxon>Bacillati</taxon>
        <taxon>Actinomycetota</taxon>
        <taxon>Actinomycetes</taxon>
        <taxon>Kitasatosporales</taxon>
        <taxon>Streptomycetaceae</taxon>
        <taxon>Streptomyces</taxon>
    </lineage>
</organism>
<dbReference type="GO" id="GO:0006707">
    <property type="term" value="P:cholesterol catabolic process"/>
    <property type="evidence" value="ECO:0007669"/>
    <property type="project" value="TreeGrafter"/>
</dbReference>
<proteinExistence type="inferred from homology"/>